<gene>
    <name evidence="1" type="ORF">DPRO_0119</name>
</gene>
<organism evidence="1 2">
    <name type="scientific">Pseudodesulfovibrio profundus</name>
    <dbReference type="NCBI Taxonomy" id="57320"/>
    <lineage>
        <taxon>Bacteria</taxon>
        <taxon>Pseudomonadati</taxon>
        <taxon>Thermodesulfobacteriota</taxon>
        <taxon>Desulfovibrionia</taxon>
        <taxon>Desulfovibrionales</taxon>
        <taxon>Desulfovibrionaceae</taxon>
    </lineage>
</organism>
<sequence length="62" mass="7235">MRWLILMGGLDPSGKSHQYNIQNYIDNLDLKFLWAFVIALVKLTPVSRARHIQLARSCVERH</sequence>
<dbReference type="KEGG" id="pprf:DPRO_0119"/>
<dbReference type="EMBL" id="LT907975">
    <property type="protein sequence ID" value="SOB56997.1"/>
    <property type="molecule type" value="Genomic_DNA"/>
</dbReference>
<dbReference type="Proteomes" id="UP000219215">
    <property type="component" value="Chromosome DPRO"/>
</dbReference>
<proteinExistence type="predicted"/>
<protein>
    <submittedName>
        <fullName evidence="1">Uncharacterized protein</fullName>
    </submittedName>
</protein>
<accession>A0A2C8F3C1</accession>
<reference evidence="2" key="1">
    <citation type="submission" date="2017-09" db="EMBL/GenBank/DDBJ databases">
        <authorList>
            <person name="Regsiter A."/>
            <person name="William W."/>
        </authorList>
    </citation>
    <scope>NUCLEOTIDE SEQUENCE [LARGE SCALE GENOMIC DNA]</scope>
    <source>
        <strain evidence="2">500-1</strain>
    </source>
</reference>
<evidence type="ECO:0000313" key="2">
    <source>
        <dbReference type="Proteomes" id="UP000219215"/>
    </source>
</evidence>
<evidence type="ECO:0000313" key="1">
    <source>
        <dbReference type="EMBL" id="SOB56997.1"/>
    </source>
</evidence>
<name>A0A2C8F3C1_9BACT</name>
<dbReference type="AlphaFoldDB" id="A0A2C8F3C1"/>
<keyword evidence="2" id="KW-1185">Reference proteome</keyword>